<evidence type="ECO:0000256" key="1">
    <source>
        <dbReference type="ARBA" id="ARBA00022729"/>
    </source>
</evidence>
<name>A0ABT3JH81_9SPHN</name>
<proteinExistence type="predicted"/>
<dbReference type="Pfam" id="PF21783">
    <property type="entry name" value="YNCE"/>
    <property type="match status" value="1"/>
</dbReference>
<protein>
    <submittedName>
        <fullName evidence="3">PQQ-dependent catabolism-associated beta-propeller protein</fullName>
    </submittedName>
</protein>
<dbReference type="Proteomes" id="UP001526246">
    <property type="component" value="Unassembled WGS sequence"/>
</dbReference>
<dbReference type="InterPro" id="IPR051200">
    <property type="entry name" value="Host-pathogen_enzymatic-act"/>
</dbReference>
<dbReference type="Pfam" id="PF10282">
    <property type="entry name" value="Lactonase"/>
    <property type="match status" value="1"/>
</dbReference>
<accession>A0ABT3JH81</accession>
<comment type="caution">
    <text evidence="3">The sequence shown here is derived from an EMBL/GenBank/DDBJ whole genome shotgun (WGS) entry which is preliminary data.</text>
</comment>
<dbReference type="InterPro" id="IPR015943">
    <property type="entry name" value="WD40/YVTN_repeat-like_dom_sf"/>
</dbReference>
<gene>
    <name evidence="3" type="ORF">OMW55_11570</name>
</gene>
<dbReference type="InterPro" id="IPR048433">
    <property type="entry name" value="YNCE-like_beta-prop"/>
</dbReference>
<keyword evidence="4" id="KW-1185">Reference proteome</keyword>
<reference evidence="3 4" key="1">
    <citation type="submission" date="2022-10" db="EMBL/GenBank/DDBJ databases">
        <title>Sphingomonas sp.</title>
        <authorList>
            <person name="Jin C."/>
        </authorList>
    </citation>
    <scope>NUCLEOTIDE SEQUENCE [LARGE SCALE GENOMIC DNA]</scope>
    <source>
        <strain evidence="3 4">BN140010</strain>
    </source>
</reference>
<organism evidence="3 4">
    <name type="scientific">Sphingomonas arvum</name>
    <dbReference type="NCBI Taxonomy" id="2992113"/>
    <lineage>
        <taxon>Bacteria</taxon>
        <taxon>Pseudomonadati</taxon>
        <taxon>Pseudomonadota</taxon>
        <taxon>Alphaproteobacteria</taxon>
        <taxon>Sphingomonadales</taxon>
        <taxon>Sphingomonadaceae</taxon>
        <taxon>Sphingomonas</taxon>
    </lineage>
</organism>
<dbReference type="InterPro" id="IPR019405">
    <property type="entry name" value="Lactonase_7-beta_prop"/>
</dbReference>
<sequence length="307" mass="32795">MIFLLAAAETIFVSDEAGSCVQAVDAATLKVVECVVVGARPRGMAVSRDGKRLYVAASDANRIAVIDTATRKMVRTIDSGPDPETFALSPDERQVYVANENDNELSIIPIASGARREVAVGGEPEGTAVSPDGRTVIQASESGSMAHVIDAASGTVRANLIVDTRPRYIAFTPDGTRFWVSSELRGTVSVFDAATLKPLGKIDFDRANLTTELIQPVGIRFTRDGKRAFVALGRGKLVAEVDPQTLAIRRTWPVGLRAWNLALSPDERRLYTADGLDGTMSVVDLVANKVLPPVKLGGKPWGIEAVP</sequence>
<feature type="domain" description="YNCE-like beta-propeller" evidence="2">
    <location>
        <begin position="9"/>
        <end position="84"/>
    </location>
</feature>
<dbReference type="NCBIfam" id="TIGR03866">
    <property type="entry name" value="PQQ_ABC_repeats"/>
    <property type="match status" value="1"/>
</dbReference>
<dbReference type="RefSeq" id="WP_264883287.1">
    <property type="nucleotide sequence ID" value="NZ_JAPDOB010000002.1"/>
</dbReference>
<evidence type="ECO:0000313" key="4">
    <source>
        <dbReference type="Proteomes" id="UP001526246"/>
    </source>
</evidence>
<dbReference type="InterPro" id="IPR011964">
    <property type="entry name" value="YVTN_b-propeller_repeat"/>
</dbReference>
<dbReference type="Gene3D" id="2.130.10.10">
    <property type="entry name" value="YVTN repeat-like/Quinoprotein amine dehydrogenase"/>
    <property type="match status" value="2"/>
</dbReference>
<dbReference type="PANTHER" id="PTHR47197">
    <property type="entry name" value="PROTEIN NIRF"/>
    <property type="match status" value="1"/>
</dbReference>
<dbReference type="NCBIfam" id="TIGR02276">
    <property type="entry name" value="beta_rpt_yvtn"/>
    <property type="match status" value="2"/>
</dbReference>
<dbReference type="InterPro" id="IPR022456">
    <property type="entry name" value="PQQ_b_propeller"/>
</dbReference>
<evidence type="ECO:0000259" key="2">
    <source>
        <dbReference type="Pfam" id="PF21783"/>
    </source>
</evidence>
<dbReference type="PANTHER" id="PTHR47197:SF3">
    <property type="entry name" value="DIHYDRO-HEME D1 DEHYDROGENASE"/>
    <property type="match status" value="1"/>
</dbReference>
<dbReference type="InterPro" id="IPR011045">
    <property type="entry name" value="N2O_reductase_N"/>
</dbReference>
<evidence type="ECO:0000313" key="3">
    <source>
        <dbReference type="EMBL" id="MCW3798444.1"/>
    </source>
</evidence>
<keyword evidence="1" id="KW-0732">Signal</keyword>
<dbReference type="SUPFAM" id="SSF50974">
    <property type="entry name" value="Nitrous oxide reductase, N-terminal domain"/>
    <property type="match status" value="1"/>
</dbReference>
<dbReference type="EMBL" id="JAPDOB010000002">
    <property type="protein sequence ID" value="MCW3798444.1"/>
    <property type="molecule type" value="Genomic_DNA"/>
</dbReference>